<dbReference type="Pfam" id="PF13242">
    <property type="entry name" value="Hydrolase_like"/>
    <property type="match status" value="1"/>
</dbReference>
<dbReference type="Pfam" id="PF13344">
    <property type="entry name" value="Hydrolase_6"/>
    <property type="match status" value="1"/>
</dbReference>
<dbReference type="InterPro" id="IPR036412">
    <property type="entry name" value="HAD-like_sf"/>
</dbReference>
<comment type="similarity">
    <text evidence="2">Belongs to the HAD-like hydrolase superfamily.</text>
</comment>
<dbReference type="GO" id="GO:0016791">
    <property type="term" value="F:phosphatase activity"/>
    <property type="evidence" value="ECO:0007669"/>
    <property type="project" value="InterPro"/>
</dbReference>
<dbReference type="NCBIfam" id="TIGR01458">
    <property type="entry name" value="HAD-SF-IIA-hyp3"/>
    <property type="match status" value="1"/>
</dbReference>
<gene>
    <name evidence="6" type="ORF">PGLA2088_LOCUS32651</name>
</gene>
<dbReference type="InterPro" id="IPR023214">
    <property type="entry name" value="HAD_sf"/>
</dbReference>
<evidence type="ECO:0000313" key="6">
    <source>
        <dbReference type="EMBL" id="CAE8702907.1"/>
    </source>
</evidence>
<evidence type="ECO:0000313" key="7">
    <source>
        <dbReference type="Proteomes" id="UP000626109"/>
    </source>
</evidence>
<dbReference type="GO" id="GO:0005737">
    <property type="term" value="C:cytoplasm"/>
    <property type="evidence" value="ECO:0007669"/>
    <property type="project" value="TreeGrafter"/>
</dbReference>
<keyword evidence="3" id="KW-0479">Metal-binding</keyword>
<dbReference type="AlphaFoldDB" id="A0A813KCA5"/>
<proteinExistence type="inferred from homology"/>
<comment type="cofactor">
    <cofactor evidence="1">
        <name>Mg(2+)</name>
        <dbReference type="ChEBI" id="CHEBI:18420"/>
    </cofactor>
</comment>
<name>A0A813KCA5_POLGL</name>
<dbReference type="GO" id="GO:0046872">
    <property type="term" value="F:metal ion binding"/>
    <property type="evidence" value="ECO:0007669"/>
    <property type="project" value="UniProtKB-KW"/>
</dbReference>
<dbReference type="InterPro" id="IPR006355">
    <property type="entry name" value="LHPP/HDHD2"/>
</dbReference>
<evidence type="ECO:0000256" key="5">
    <source>
        <dbReference type="ARBA" id="ARBA00039666"/>
    </source>
</evidence>
<organism evidence="6 7">
    <name type="scientific">Polarella glacialis</name>
    <name type="common">Dinoflagellate</name>
    <dbReference type="NCBI Taxonomy" id="89957"/>
    <lineage>
        <taxon>Eukaryota</taxon>
        <taxon>Sar</taxon>
        <taxon>Alveolata</taxon>
        <taxon>Dinophyceae</taxon>
        <taxon>Suessiales</taxon>
        <taxon>Suessiaceae</taxon>
        <taxon>Polarella</taxon>
    </lineage>
</organism>
<evidence type="ECO:0000256" key="1">
    <source>
        <dbReference type="ARBA" id="ARBA00001946"/>
    </source>
</evidence>
<evidence type="ECO:0000256" key="3">
    <source>
        <dbReference type="ARBA" id="ARBA00022723"/>
    </source>
</evidence>
<dbReference type="Gene3D" id="3.40.50.1000">
    <property type="entry name" value="HAD superfamily/HAD-like"/>
    <property type="match status" value="2"/>
</dbReference>
<protein>
    <recommendedName>
        <fullName evidence="5">Haloacid dehalogenase-like hydrolase domain-containing protein 2</fullName>
    </recommendedName>
</protein>
<sequence>MAATGLLKRCRRVLLDLSGTLHIEDTVTRNAPVALQKLRDSGRDVRFVTNTTDQSRRGLHSQLLQLGFEVRPEEIFTSLSAARQLVDARGLRPLLLLADGAMEEFEGVDTSSPNAVVIGHAPEHFHYERLREAFRVLMADETNVLVAVHKGRYFQGSGGFELGLGGFVAGLEHSTGRFFMGAVRDMGGSEDDLPGCVMIGDDARDDVGGALECGMQAVLVQTGKYRPGDEAGRACKAVAADFAAAVVECWCNGRTMRVAAGWLSPAAAVGTRREKDLLKLGEQTDWFLLRAGGKATIPFKGKACGLLTLLGPDAPTLLIRVDGGLSRRLTLLDRWCYYWRDAVVLLCDGLADETHMLDLEVEADPPDHDVLKRPPCSELWDT</sequence>
<reference evidence="6" key="1">
    <citation type="submission" date="2021-02" db="EMBL/GenBank/DDBJ databases">
        <authorList>
            <person name="Dougan E. K."/>
            <person name="Rhodes N."/>
            <person name="Thang M."/>
            <person name="Chan C."/>
        </authorList>
    </citation>
    <scope>NUCLEOTIDE SEQUENCE</scope>
</reference>
<evidence type="ECO:0000256" key="2">
    <source>
        <dbReference type="ARBA" id="ARBA00007958"/>
    </source>
</evidence>
<keyword evidence="4" id="KW-0460">Magnesium</keyword>
<dbReference type="PANTHER" id="PTHR19288:SF46">
    <property type="entry name" value="HALOACID DEHALOGENASE-LIKE HYDROLASE DOMAIN-CONTAINING PROTEIN 2"/>
    <property type="match status" value="1"/>
</dbReference>
<feature type="non-terminal residue" evidence="6">
    <location>
        <position position="382"/>
    </location>
</feature>
<evidence type="ECO:0000256" key="4">
    <source>
        <dbReference type="ARBA" id="ARBA00022842"/>
    </source>
</evidence>
<accession>A0A813KCA5</accession>
<comment type="caution">
    <text evidence="6">The sequence shown here is derived from an EMBL/GenBank/DDBJ whole genome shotgun (WGS) entry which is preliminary data.</text>
</comment>
<dbReference type="Proteomes" id="UP000626109">
    <property type="component" value="Unassembled WGS sequence"/>
</dbReference>
<dbReference type="PANTHER" id="PTHR19288">
    <property type="entry name" value="4-NITROPHENYLPHOSPHATASE-RELATED"/>
    <property type="match status" value="1"/>
</dbReference>
<dbReference type="InterPro" id="IPR006357">
    <property type="entry name" value="HAD-SF_hydro_IIA"/>
</dbReference>
<dbReference type="SUPFAM" id="SSF56784">
    <property type="entry name" value="HAD-like"/>
    <property type="match status" value="1"/>
</dbReference>
<dbReference type="EMBL" id="CAJNNW010030259">
    <property type="protein sequence ID" value="CAE8702907.1"/>
    <property type="molecule type" value="Genomic_DNA"/>
</dbReference>